<feature type="transmembrane region" description="Helical" evidence="1">
    <location>
        <begin position="121"/>
        <end position="140"/>
    </location>
</feature>
<reference evidence="3 4" key="1">
    <citation type="submission" date="2016-07" db="EMBL/GenBank/DDBJ databases">
        <title>Draft genome of the white-rot fungus Obba rivulosa 3A-2.</title>
        <authorList>
            <consortium name="DOE Joint Genome Institute"/>
            <person name="Miettinen O."/>
            <person name="Riley R."/>
            <person name="Acob R."/>
            <person name="Barry K."/>
            <person name="Cullen D."/>
            <person name="De Vries R."/>
            <person name="Hainaut M."/>
            <person name="Hatakka A."/>
            <person name="Henrissat B."/>
            <person name="Hilden K."/>
            <person name="Kuo R."/>
            <person name="Labutti K."/>
            <person name="Lipzen A."/>
            <person name="Makela M.R."/>
            <person name="Sandor L."/>
            <person name="Spatafora J.W."/>
            <person name="Grigoriev I.V."/>
            <person name="Hibbett D.S."/>
        </authorList>
    </citation>
    <scope>NUCLEOTIDE SEQUENCE [LARGE SCALE GENOMIC DNA]</scope>
    <source>
        <strain evidence="3 4">3A-2</strain>
    </source>
</reference>
<evidence type="ECO:0000259" key="2">
    <source>
        <dbReference type="Pfam" id="PF20151"/>
    </source>
</evidence>
<sequence length="250" mass="28357">MPTYSHWDIALLQGIQVNRFCALVSFTILYFDYFIVFSTEVERFWKGFTLSWASALFVANRYLSLVASIPILLEYFGDPPEPRCRQLQSFHQYLALLTQGTVAALLLIRTYALYNRSKHILYLMLITCFAGGAVSAWSIMSDGKYVSDADSSLLRLSGCDLSLSNQQGRHISIAWGSMLVFDTLIFALTVAKIIKSDKKIWKGTLFKLMLRDGAIYYGIMVVINIANIVTFVVRTPNLKHRVLLNHVGLY</sequence>
<feature type="transmembrane region" description="Helical" evidence="1">
    <location>
        <begin position="50"/>
        <end position="73"/>
    </location>
</feature>
<feature type="domain" description="DUF6533" evidence="2">
    <location>
        <begin position="21"/>
        <end position="66"/>
    </location>
</feature>
<feature type="transmembrane region" description="Helical" evidence="1">
    <location>
        <begin position="93"/>
        <end position="114"/>
    </location>
</feature>
<dbReference type="Pfam" id="PF20151">
    <property type="entry name" value="DUF6533"/>
    <property type="match status" value="1"/>
</dbReference>
<dbReference type="OrthoDB" id="3261349at2759"/>
<evidence type="ECO:0000256" key="1">
    <source>
        <dbReference type="SAM" id="Phobius"/>
    </source>
</evidence>
<keyword evidence="1" id="KW-0812">Transmembrane</keyword>
<name>A0A8E2AVD8_9APHY</name>
<keyword evidence="1" id="KW-0472">Membrane</keyword>
<feature type="transmembrane region" description="Helical" evidence="1">
    <location>
        <begin position="20"/>
        <end position="38"/>
    </location>
</feature>
<feature type="transmembrane region" description="Helical" evidence="1">
    <location>
        <begin position="173"/>
        <end position="194"/>
    </location>
</feature>
<dbReference type="InterPro" id="IPR045340">
    <property type="entry name" value="DUF6533"/>
</dbReference>
<dbReference type="EMBL" id="KV722381">
    <property type="protein sequence ID" value="OCH91666.1"/>
    <property type="molecule type" value="Genomic_DNA"/>
</dbReference>
<dbReference type="AlphaFoldDB" id="A0A8E2AVD8"/>
<keyword evidence="1" id="KW-1133">Transmembrane helix</keyword>
<organism evidence="3 4">
    <name type="scientific">Obba rivulosa</name>
    <dbReference type="NCBI Taxonomy" id="1052685"/>
    <lineage>
        <taxon>Eukaryota</taxon>
        <taxon>Fungi</taxon>
        <taxon>Dikarya</taxon>
        <taxon>Basidiomycota</taxon>
        <taxon>Agaricomycotina</taxon>
        <taxon>Agaricomycetes</taxon>
        <taxon>Polyporales</taxon>
        <taxon>Gelatoporiaceae</taxon>
        <taxon>Obba</taxon>
    </lineage>
</organism>
<protein>
    <recommendedName>
        <fullName evidence="2">DUF6533 domain-containing protein</fullName>
    </recommendedName>
</protein>
<evidence type="ECO:0000313" key="3">
    <source>
        <dbReference type="EMBL" id="OCH91666.1"/>
    </source>
</evidence>
<evidence type="ECO:0000313" key="4">
    <source>
        <dbReference type="Proteomes" id="UP000250043"/>
    </source>
</evidence>
<keyword evidence="4" id="KW-1185">Reference proteome</keyword>
<accession>A0A8E2AVD8</accession>
<dbReference type="Proteomes" id="UP000250043">
    <property type="component" value="Unassembled WGS sequence"/>
</dbReference>
<feature type="transmembrane region" description="Helical" evidence="1">
    <location>
        <begin position="214"/>
        <end position="233"/>
    </location>
</feature>
<gene>
    <name evidence="3" type="ORF">OBBRIDRAFT_774740</name>
</gene>
<proteinExistence type="predicted"/>